<evidence type="ECO:0000256" key="8">
    <source>
        <dbReference type="ARBA" id="ARBA00025157"/>
    </source>
</evidence>
<evidence type="ECO:0000256" key="1">
    <source>
        <dbReference type="ARBA" id="ARBA00004202"/>
    </source>
</evidence>
<keyword evidence="4" id="KW-0547">Nucleotide-binding</keyword>
<evidence type="ECO:0000256" key="3">
    <source>
        <dbReference type="ARBA" id="ARBA00022475"/>
    </source>
</evidence>
<dbReference type="GO" id="GO:0043190">
    <property type="term" value="C:ATP-binding cassette (ABC) transporter complex"/>
    <property type="evidence" value="ECO:0007669"/>
    <property type="project" value="TreeGrafter"/>
</dbReference>
<comment type="subcellular location">
    <subcellularLocation>
        <location evidence="1">Cell membrane</location>
        <topology evidence="1">Peripheral membrane protein</topology>
    </subcellularLocation>
</comment>
<evidence type="ECO:0000256" key="6">
    <source>
        <dbReference type="ARBA" id="ARBA00022967"/>
    </source>
</evidence>
<dbReference type="GO" id="GO:0005524">
    <property type="term" value="F:ATP binding"/>
    <property type="evidence" value="ECO:0007669"/>
    <property type="project" value="UniProtKB-KW"/>
</dbReference>
<dbReference type="InterPro" id="IPR003593">
    <property type="entry name" value="AAA+_ATPase"/>
</dbReference>
<dbReference type="PANTHER" id="PTHR43553">
    <property type="entry name" value="HEAVY METAL TRANSPORTER"/>
    <property type="match status" value="1"/>
</dbReference>
<dbReference type="Pfam" id="PF00005">
    <property type="entry name" value="ABC_tran"/>
    <property type="match status" value="2"/>
</dbReference>
<evidence type="ECO:0000256" key="2">
    <source>
        <dbReference type="ARBA" id="ARBA00022448"/>
    </source>
</evidence>
<proteinExistence type="predicted"/>
<dbReference type="InterPro" id="IPR027417">
    <property type="entry name" value="P-loop_NTPase"/>
</dbReference>
<dbReference type="GO" id="GO:0042626">
    <property type="term" value="F:ATPase-coupled transmembrane transporter activity"/>
    <property type="evidence" value="ECO:0007669"/>
    <property type="project" value="TreeGrafter"/>
</dbReference>
<dbReference type="GO" id="GO:0016887">
    <property type="term" value="F:ATP hydrolysis activity"/>
    <property type="evidence" value="ECO:0007669"/>
    <property type="project" value="InterPro"/>
</dbReference>
<feature type="domain" description="ABC transporter" evidence="9">
    <location>
        <begin position="1"/>
        <end position="204"/>
    </location>
</feature>
<evidence type="ECO:0000313" key="11">
    <source>
        <dbReference type="Proteomes" id="UP000024332"/>
    </source>
</evidence>
<dbReference type="STRING" id="1160895.CM19_02395"/>
<keyword evidence="7" id="KW-0472">Membrane</keyword>
<accession>A0A031LVD3</accession>
<evidence type="ECO:0000256" key="4">
    <source>
        <dbReference type="ARBA" id="ARBA00022741"/>
    </source>
</evidence>
<dbReference type="Proteomes" id="UP000024332">
    <property type="component" value="Unassembled WGS sequence"/>
</dbReference>
<reference evidence="10 11" key="1">
    <citation type="submission" date="2014-03" db="EMBL/GenBank/DDBJ databases">
        <title>Draft genome sequence of the novel thermoacidophilic archaea Acidianus copahuensis ALE1 strain, isolated from Copahue volcanic area in Neuquen Argentina.</title>
        <authorList>
            <person name="Urbieta M.S."/>
            <person name="Rascovan N."/>
            <person name="Castro C."/>
            <person name="Revale S."/>
            <person name="Giaveno M.A."/>
            <person name="Vazquez M.P."/>
            <person name="Donati E.R."/>
        </authorList>
    </citation>
    <scope>NUCLEOTIDE SEQUENCE [LARGE SCALE GENOMIC DNA]</scope>
    <source>
        <strain evidence="10 11">ALE1</strain>
    </source>
</reference>
<keyword evidence="11" id="KW-1185">Reference proteome</keyword>
<dbReference type="RefSeq" id="WP_048098799.1">
    <property type="nucleotide sequence ID" value="NZ_JFZT01000017.1"/>
</dbReference>
<dbReference type="PANTHER" id="PTHR43553:SF27">
    <property type="entry name" value="ENERGY-COUPLING FACTOR TRANSPORTER ATP-BINDING PROTEIN ECFA2"/>
    <property type="match status" value="1"/>
</dbReference>
<dbReference type="Gene3D" id="3.40.50.300">
    <property type="entry name" value="P-loop containing nucleotide triphosphate hydrolases"/>
    <property type="match status" value="2"/>
</dbReference>
<evidence type="ECO:0000259" key="9">
    <source>
        <dbReference type="PROSITE" id="PS50893"/>
    </source>
</evidence>
<comment type="function">
    <text evidence="8">Probably part of an ABC transporter complex. Responsible for energy coupling to the transport system.</text>
</comment>
<dbReference type="CDD" id="cd03225">
    <property type="entry name" value="ABC_cobalt_CbiO_domain1"/>
    <property type="match status" value="2"/>
</dbReference>
<evidence type="ECO:0000256" key="5">
    <source>
        <dbReference type="ARBA" id="ARBA00022840"/>
    </source>
</evidence>
<dbReference type="OrthoDB" id="35850at2157"/>
<gene>
    <name evidence="10" type="ORF">CM19_02395</name>
</gene>
<protein>
    <submittedName>
        <fullName evidence="10">Cobalt ABC transporter ATPase</fullName>
    </submittedName>
</protein>
<dbReference type="InterPro" id="IPR050095">
    <property type="entry name" value="ECF_ABC_transporter_ATP-bd"/>
</dbReference>
<evidence type="ECO:0000256" key="7">
    <source>
        <dbReference type="ARBA" id="ARBA00023136"/>
    </source>
</evidence>
<dbReference type="EMBL" id="JFZT01000017">
    <property type="protein sequence ID" value="EZQ11068.1"/>
    <property type="molecule type" value="Genomic_DNA"/>
</dbReference>
<sequence length="370" mass="41939">MLVITAKIPSGRIEVEEGEIVGLLGKNGSGKTTILRSILCESDNTVEIDSSNFCAKADYSKVSIVLQEPYSQILGETVKEEIKIIRRFHEVNEEIAKKIMGDYYDKNFFKLSDGFKRRFSIATILASCPKYVLLDEPFANLDQMAVKEVKEVIPKRSIIAEHRTKELRDIVDRIYIISDGEIREEGKEKLTDFDFLKKEGLRGFPIQREESKLGEEIININTEKTNIRVREGEVFCLVGRNGVGKTTTLRKLVGKVYVVFQNPDLQFFFPTVLEEVKDRGVLDLFGIRDLAERSPYTLSYGQKMRVLIAAAYASKKRVIALDEPSVGMDGEALVSFVKMIKLLREEKRGIIIATHDEDIISICDKIITLS</sequence>
<keyword evidence="2" id="KW-0813">Transport</keyword>
<keyword evidence="6" id="KW-1278">Translocase</keyword>
<dbReference type="InterPro" id="IPR003439">
    <property type="entry name" value="ABC_transporter-like_ATP-bd"/>
</dbReference>
<evidence type="ECO:0000313" key="10">
    <source>
        <dbReference type="EMBL" id="EZQ11068.1"/>
    </source>
</evidence>
<dbReference type="PROSITE" id="PS50893">
    <property type="entry name" value="ABC_TRANSPORTER_2"/>
    <property type="match status" value="1"/>
</dbReference>
<dbReference type="SMART" id="SM00382">
    <property type="entry name" value="AAA"/>
    <property type="match status" value="2"/>
</dbReference>
<keyword evidence="3" id="KW-1003">Cell membrane</keyword>
<comment type="caution">
    <text evidence="10">The sequence shown here is derived from an EMBL/GenBank/DDBJ whole genome shotgun (WGS) entry which is preliminary data.</text>
</comment>
<dbReference type="InterPro" id="IPR015856">
    <property type="entry name" value="ABC_transpr_CbiO/EcfA_su"/>
</dbReference>
<keyword evidence="5" id="KW-0067">ATP-binding</keyword>
<dbReference type="SUPFAM" id="SSF52540">
    <property type="entry name" value="P-loop containing nucleoside triphosphate hydrolases"/>
    <property type="match status" value="2"/>
</dbReference>
<dbReference type="AlphaFoldDB" id="A0A031LVD3"/>
<organism evidence="10 11">
    <name type="scientific">Candidatus Acidianus copahuensis</name>
    <dbReference type="NCBI Taxonomy" id="1160895"/>
    <lineage>
        <taxon>Archaea</taxon>
        <taxon>Thermoproteota</taxon>
        <taxon>Thermoprotei</taxon>
        <taxon>Sulfolobales</taxon>
        <taxon>Sulfolobaceae</taxon>
        <taxon>Acidianus</taxon>
    </lineage>
</organism>
<name>A0A031LVD3_9CREN</name>